<dbReference type="KEGG" id="nnv:QNH39_25910"/>
<protein>
    <submittedName>
        <fullName evidence="1">Uncharacterized protein</fullName>
    </submittedName>
</protein>
<dbReference type="RefSeq" id="WP_066093317.1">
    <property type="nucleotide sequence ID" value="NZ_CP126114.1"/>
</dbReference>
<dbReference type="AlphaFoldDB" id="A0AA95MRI9"/>
<organism evidence="1 2">
    <name type="scientific">Neobacillus novalis</name>
    <dbReference type="NCBI Taxonomy" id="220687"/>
    <lineage>
        <taxon>Bacteria</taxon>
        <taxon>Bacillati</taxon>
        <taxon>Bacillota</taxon>
        <taxon>Bacilli</taxon>
        <taxon>Bacillales</taxon>
        <taxon>Bacillaceae</taxon>
        <taxon>Neobacillus</taxon>
    </lineage>
</organism>
<keyword evidence="2" id="KW-1185">Reference proteome</keyword>
<proteinExistence type="predicted"/>
<gene>
    <name evidence="1" type="ORF">QNH39_25910</name>
</gene>
<reference evidence="1" key="1">
    <citation type="submission" date="2023-05" db="EMBL/GenBank/DDBJ databases">
        <title>Comparative genomics of Bacillaceae isolates and their secondary metabolite potential.</title>
        <authorList>
            <person name="Song L."/>
            <person name="Nielsen L.J."/>
            <person name="Mohite O."/>
            <person name="Xu X."/>
            <person name="Weber T."/>
            <person name="Kovacs A.T."/>
        </authorList>
    </citation>
    <scope>NUCLEOTIDE SEQUENCE</scope>
    <source>
        <strain evidence="1">XLM17</strain>
    </source>
</reference>
<dbReference type="EMBL" id="CP126114">
    <property type="protein sequence ID" value="WHY85971.1"/>
    <property type="molecule type" value="Genomic_DNA"/>
</dbReference>
<dbReference type="Proteomes" id="UP001178288">
    <property type="component" value="Chromosome"/>
</dbReference>
<evidence type="ECO:0000313" key="2">
    <source>
        <dbReference type="Proteomes" id="UP001178288"/>
    </source>
</evidence>
<accession>A0AA95MRI9</accession>
<evidence type="ECO:0000313" key="1">
    <source>
        <dbReference type="EMBL" id="WHY85971.1"/>
    </source>
</evidence>
<name>A0AA95MRI9_9BACI</name>
<sequence>MFKNFRKRFPTLSDELLNHEGWEVLTITYVNIGTIRMNRNEKETNEYGVYFPTLEIEARLK</sequence>